<name>A0A0S2KC35_9GAMM</name>
<evidence type="ECO:0000313" key="10">
    <source>
        <dbReference type="EMBL" id="ALO45856.1"/>
    </source>
</evidence>
<evidence type="ECO:0000256" key="7">
    <source>
        <dbReference type="ARBA" id="ARBA00023136"/>
    </source>
</evidence>
<comment type="similarity">
    <text evidence="8">Belongs to the TsuA/YedE (TC 9.B.102) family.</text>
</comment>
<dbReference type="OrthoDB" id="9794165at2"/>
<keyword evidence="6 9" id="KW-1133">Transmembrane helix</keyword>
<feature type="transmembrane region" description="Helical" evidence="9">
    <location>
        <begin position="68"/>
        <end position="88"/>
    </location>
</feature>
<dbReference type="InterPro" id="IPR007272">
    <property type="entry name" value="Sulf_transp_TsuA/YedE"/>
</dbReference>
<keyword evidence="4" id="KW-0997">Cell inner membrane</keyword>
<dbReference type="KEGG" id="pspi:PS2015_1197"/>
<keyword evidence="7 9" id="KW-0472">Membrane</keyword>
<dbReference type="PANTHER" id="PTHR30574">
    <property type="entry name" value="INNER MEMBRANE PROTEIN YEDE"/>
    <property type="match status" value="1"/>
</dbReference>
<evidence type="ECO:0000256" key="5">
    <source>
        <dbReference type="ARBA" id="ARBA00022692"/>
    </source>
</evidence>
<reference evidence="10 11" key="1">
    <citation type="submission" date="2015-11" db="EMBL/GenBank/DDBJ databases">
        <authorList>
            <person name="Zhang Y."/>
            <person name="Guo Z."/>
        </authorList>
    </citation>
    <scope>NUCLEOTIDE SEQUENCE [LARGE SCALE GENOMIC DNA]</scope>
    <source>
        <strain evidence="10 11">KCTC 32221</strain>
    </source>
</reference>
<feature type="transmembrane region" description="Helical" evidence="9">
    <location>
        <begin position="269"/>
        <end position="289"/>
    </location>
</feature>
<accession>A0A0S2KC35</accession>
<dbReference type="PANTHER" id="PTHR30574:SF1">
    <property type="entry name" value="SULPHUR TRANSPORT DOMAIN-CONTAINING PROTEIN"/>
    <property type="match status" value="1"/>
</dbReference>
<keyword evidence="5 9" id="KW-0812">Transmembrane</keyword>
<feature type="transmembrane region" description="Helical" evidence="9">
    <location>
        <begin position="174"/>
        <end position="194"/>
    </location>
</feature>
<dbReference type="GO" id="GO:0005886">
    <property type="term" value="C:plasma membrane"/>
    <property type="evidence" value="ECO:0007669"/>
    <property type="project" value="UniProtKB-SubCell"/>
</dbReference>
<evidence type="ECO:0000313" key="11">
    <source>
        <dbReference type="Proteomes" id="UP000065641"/>
    </source>
</evidence>
<evidence type="ECO:0000256" key="1">
    <source>
        <dbReference type="ARBA" id="ARBA00004429"/>
    </source>
</evidence>
<gene>
    <name evidence="10" type="ORF">PS2015_1197</name>
</gene>
<feature type="transmembrane region" description="Helical" evidence="9">
    <location>
        <begin position="206"/>
        <end position="224"/>
    </location>
</feature>
<keyword evidence="11" id="KW-1185">Reference proteome</keyword>
<comment type="subcellular location">
    <subcellularLocation>
        <location evidence="1">Cell inner membrane</location>
        <topology evidence="1">Multi-pass membrane protein</topology>
    </subcellularLocation>
</comment>
<keyword evidence="3" id="KW-1003">Cell membrane</keyword>
<protein>
    <submittedName>
        <fullName evidence="10">YeeE/YedE</fullName>
    </submittedName>
</protein>
<dbReference type="Pfam" id="PF04143">
    <property type="entry name" value="Sulf_transp"/>
    <property type="match status" value="1"/>
</dbReference>
<feature type="transmembrane region" description="Helical" evidence="9">
    <location>
        <begin position="310"/>
        <end position="329"/>
    </location>
</feature>
<evidence type="ECO:0000256" key="8">
    <source>
        <dbReference type="ARBA" id="ARBA00035655"/>
    </source>
</evidence>
<sequence length="434" mass="45272">MTLTPAASRVGLLACLLLIISATFAYAGPRSALLMAIGLGFGLTLEGLRFGFAGPWRQLIVDRDSRGMVAQLMAIAVTAAVCFPLLAIASEELSGAHAPIGLAMIVGAFVFGATMQVVLGCGSGTLVNAASGNFVALLALPGFVAGSFLATLHLDWWTGFGTLPVLSLQGLFGTAGGLLLTLSGLMLLLVIALIRARAGLRLPGSRLWLAAMLLAILAVLHLVISGQSWGIVYGLGLWGAKLSQAGGLDLATTAYWSATTNAERLQQSVFTDVTSLTNIGIMLGAFIVMQWRRAGHNAKSDTQTETSVQIVIAMLLAGLVLGYSSRIAFGCNVGAYFSGIATGSLHGWVWLIAAFAGAILGVRIRTRLQTTASSRAESHRPPTRQVSAIYTLVLLTALLITDYRNARILNPFAAPPPAALGSGLQPQGAHCTDF</sequence>
<evidence type="ECO:0000256" key="9">
    <source>
        <dbReference type="SAM" id="Phobius"/>
    </source>
</evidence>
<evidence type="ECO:0000256" key="2">
    <source>
        <dbReference type="ARBA" id="ARBA00022448"/>
    </source>
</evidence>
<dbReference type="PATRIC" id="fig|1249552.3.peg.1202"/>
<proteinExistence type="inferred from homology"/>
<organism evidence="10 11">
    <name type="scientific">Pseudohongiella spirulinae</name>
    <dbReference type="NCBI Taxonomy" id="1249552"/>
    <lineage>
        <taxon>Bacteria</taxon>
        <taxon>Pseudomonadati</taxon>
        <taxon>Pseudomonadota</taxon>
        <taxon>Gammaproteobacteria</taxon>
        <taxon>Pseudomonadales</taxon>
        <taxon>Pseudohongiellaceae</taxon>
        <taxon>Pseudohongiella</taxon>
    </lineage>
</organism>
<evidence type="ECO:0000256" key="3">
    <source>
        <dbReference type="ARBA" id="ARBA00022475"/>
    </source>
</evidence>
<keyword evidence="2" id="KW-0813">Transport</keyword>
<evidence type="ECO:0000256" key="4">
    <source>
        <dbReference type="ARBA" id="ARBA00022519"/>
    </source>
</evidence>
<dbReference type="RefSeq" id="WP_082627992.1">
    <property type="nucleotide sequence ID" value="NZ_CP013189.1"/>
</dbReference>
<feature type="transmembrane region" description="Helical" evidence="9">
    <location>
        <begin position="100"/>
        <end position="122"/>
    </location>
</feature>
<dbReference type="AlphaFoldDB" id="A0A0S2KC35"/>
<feature type="transmembrane region" description="Helical" evidence="9">
    <location>
        <begin position="35"/>
        <end position="56"/>
    </location>
</feature>
<evidence type="ECO:0000256" key="6">
    <source>
        <dbReference type="ARBA" id="ARBA00022989"/>
    </source>
</evidence>
<feature type="transmembrane region" description="Helical" evidence="9">
    <location>
        <begin position="335"/>
        <end position="362"/>
    </location>
</feature>
<dbReference type="Proteomes" id="UP000065641">
    <property type="component" value="Chromosome"/>
</dbReference>
<dbReference type="EMBL" id="CP013189">
    <property type="protein sequence ID" value="ALO45856.1"/>
    <property type="molecule type" value="Genomic_DNA"/>
</dbReference>
<dbReference type="STRING" id="1249552.PS2015_1197"/>
<feature type="transmembrane region" description="Helical" evidence="9">
    <location>
        <begin position="134"/>
        <end position="154"/>
    </location>
</feature>